<evidence type="ECO:0000256" key="10">
    <source>
        <dbReference type="ARBA" id="ARBA00023170"/>
    </source>
</evidence>
<dbReference type="FunFam" id="2.60.220.30:FF:000003">
    <property type="entry name" value="Unc-5 netrin receptor C"/>
    <property type="match status" value="1"/>
</dbReference>
<dbReference type="OMA" id="CECQAWS"/>
<dbReference type="GO" id="GO:0008045">
    <property type="term" value="P:motor neuron axon guidance"/>
    <property type="evidence" value="ECO:0007669"/>
    <property type="project" value="TreeGrafter"/>
</dbReference>
<protein>
    <recommendedName>
        <fullName evidence="13">Netrin receptor UNC5</fullName>
    </recommendedName>
</protein>
<evidence type="ECO:0000256" key="4">
    <source>
        <dbReference type="ARBA" id="ARBA00022692"/>
    </source>
</evidence>
<dbReference type="InterPro" id="IPR013783">
    <property type="entry name" value="Ig-like_fold"/>
</dbReference>
<dbReference type="InterPro" id="IPR007110">
    <property type="entry name" value="Ig-like_dom"/>
</dbReference>
<feature type="transmembrane region" description="Helical" evidence="13">
    <location>
        <begin position="312"/>
        <end position="336"/>
    </location>
</feature>
<keyword evidence="5" id="KW-0732">Signal</keyword>
<evidence type="ECO:0000313" key="18">
    <source>
        <dbReference type="Proteomes" id="UP000030746"/>
    </source>
</evidence>
<name>V3ZRF4_LOTGI</name>
<keyword evidence="3 13" id="KW-0217">Developmental protein</keyword>
<evidence type="ECO:0000256" key="6">
    <source>
        <dbReference type="ARBA" id="ARBA00022737"/>
    </source>
</evidence>
<feature type="domain" description="Ig-like" evidence="15">
    <location>
        <begin position="84"/>
        <end position="190"/>
    </location>
</feature>
<keyword evidence="11" id="KW-0325">Glycoprotein</keyword>
<evidence type="ECO:0000256" key="12">
    <source>
        <dbReference type="ARBA" id="ARBA00023319"/>
    </source>
</evidence>
<dbReference type="CDD" id="cd08781">
    <property type="entry name" value="Death_UNC5-like"/>
    <property type="match status" value="1"/>
</dbReference>
<dbReference type="GO" id="GO:0005042">
    <property type="term" value="F:netrin receptor activity"/>
    <property type="evidence" value="ECO:0007669"/>
    <property type="project" value="UniProtKB-UniRule"/>
</dbReference>
<proteinExistence type="inferred from homology"/>
<dbReference type="PRINTS" id="PR01705">
    <property type="entry name" value="TSP1REPEAT"/>
</dbReference>
<dbReference type="InterPro" id="IPR000488">
    <property type="entry name" value="Death_dom"/>
</dbReference>
<dbReference type="SMART" id="SM00409">
    <property type="entry name" value="IG"/>
    <property type="match status" value="1"/>
</dbReference>
<dbReference type="Gene3D" id="2.60.220.30">
    <property type="match status" value="1"/>
</dbReference>
<evidence type="ECO:0000256" key="8">
    <source>
        <dbReference type="ARBA" id="ARBA00023136"/>
    </source>
</evidence>
<dbReference type="Pfam" id="PF17217">
    <property type="entry name" value="UPA"/>
    <property type="match status" value="1"/>
</dbReference>
<dbReference type="PANTHER" id="PTHR12582:SF47">
    <property type="entry name" value="NETRIN RECEPTOR UNC-5"/>
    <property type="match status" value="1"/>
</dbReference>
<dbReference type="Pfam" id="PF00791">
    <property type="entry name" value="ZU5"/>
    <property type="match status" value="1"/>
</dbReference>
<dbReference type="Pfam" id="PF25609">
    <property type="entry name" value="Unc5_NetrinR_N"/>
    <property type="match status" value="1"/>
</dbReference>
<organism evidence="17 18">
    <name type="scientific">Lottia gigantea</name>
    <name type="common">Giant owl limpet</name>
    <dbReference type="NCBI Taxonomy" id="225164"/>
    <lineage>
        <taxon>Eukaryota</taxon>
        <taxon>Metazoa</taxon>
        <taxon>Spiralia</taxon>
        <taxon>Lophotrochozoa</taxon>
        <taxon>Mollusca</taxon>
        <taxon>Gastropoda</taxon>
        <taxon>Patellogastropoda</taxon>
        <taxon>Lottioidea</taxon>
        <taxon>Lottiidae</taxon>
        <taxon>Lottia</taxon>
    </lineage>
</organism>
<dbReference type="InterPro" id="IPR003599">
    <property type="entry name" value="Ig_sub"/>
</dbReference>
<dbReference type="Pfam" id="PF00531">
    <property type="entry name" value="Death"/>
    <property type="match status" value="1"/>
</dbReference>
<evidence type="ECO:0000256" key="2">
    <source>
        <dbReference type="ARBA" id="ARBA00009844"/>
    </source>
</evidence>
<dbReference type="FunFam" id="2.20.100.10:FF:000002">
    <property type="entry name" value="Unc-5 netrin receptor C"/>
    <property type="match status" value="1"/>
</dbReference>
<dbReference type="InterPro" id="IPR036383">
    <property type="entry name" value="TSP1_rpt_sf"/>
</dbReference>
<dbReference type="InterPro" id="IPR033772">
    <property type="entry name" value="UPA"/>
</dbReference>
<dbReference type="InterPro" id="IPR000906">
    <property type="entry name" value="ZU5_dom"/>
</dbReference>
<comment type="similarity">
    <text evidence="2 13">Belongs to the unc-5 family.</text>
</comment>
<dbReference type="CTD" id="20245241"/>
<dbReference type="InterPro" id="IPR057755">
    <property type="entry name" value="UNC5A-D-like_N"/>
</dbReference>
<dbReference type="InterPro" id="IPR000884">
    <property type="entry name" value="TSP1_rpt"/>
</dbReference>
<comment type="subcellular location">
    <subcellularLocation>
        <location evidence="13">Cell membrane</location>
        <topology evidence="13">Single-pass type I membrane protein</topology>
    </subcellularLocation>
    <subcellularLocation>
        <location evidence="1">Membrane</location>
        <topology evidence="1">Single-pass type I membrane protein</topology>
    </subcellularLocation>
</comment>
<sequence>MVKNKPVIIKCEATPAILITFECAGQKVPAKLQENLVLSDPVTDIKTLQSSIKVFREEVEEYYGNDGYGCVCYAWNTVPGESDPQSRESNRGLVEIAYLKKRFQRVPMSQTVELQSTISLQCLPPEGKPLPEVFWLKDGKMIEVWKEINFIISSEGNLIINQARLEDTGNYTCGAQNPASRRFSESAVLTVFVNGAWSTWSEWTDCSAKCGKGTQRRTRTCTNPAPLNGGKSCTGEAVNRIACTSLCSVDGLWSPWSSWSTCSPDCIHHRRRSCENPAPANGGEYCLGNDLASANCTGGMCRASRVEDGENIPMYIGLCVAVAVFITVIVLIVIFMRRRKARSQGVFSRECLSTGELTSLILFQVTIFLVFLSELMSMQPDLTVVTVQHALPVDSPNNNHMMDKQPLYDVPDINAHHRLSGTLPKNSKMMLVEPTINHNLSSSLEHLSVCDNKNSLLLPSTVDADGVTWSTFDSCGGRLVLPESGVSLLIPEGAIKEGHVEEIYLAICRDDKDRPRLNDNQTILSPLLLIGPPSVVLMKPVILSFQHCASMRQGGWILSLYNSDSPIDEPPYWKKMVTLGHETINTPVYTQLDPNQCHIMGEYLQRYAIIGESVPGARAIKILRLAAFAPAAPPAMDYSIRVYVVEDTHDGLEGVIQMEKKLGGRLLDKPKQIPFQDCGNNLCLSIEELSPGWRSKLAANYQEIPFRHIWSGNQNNLHCSFSVESIDRIQSNVSCKIQVYQKAVPNNRQVIRISSNIKEVSETLFFFRNHAPSSLSFPQKYTLIILPPHIRHQLCLLLDPPNARGNDWRMLAQALTVDRYIIFFATKPSPTENILDLWEARHREETAVTDLMNILRVMGRMDAASVLEKDMGSWL</sequence>
<dbReference type="SMART" id="SM00005">
    <property type="entry name" value="DEATH"/>
    <property type="match status" value="1"/>
</dbReference>
<dbReference type="Gene3D" id="1.10.533.10">
    <property type="entry name" value="Death Domain, Fas"/>
    <property type="match status" value="1"/>
</dbReference>
<evidence type="ECO:0000259" key="15">
    <source>
        <dbReference type="PROSITE" id="PS50835"/>
    </source>
</evidence>
<dbReference type="KEGG" id="lgi:LOTGIDRAFT_197315"/>
<dbReference type="InterPro" id="IPR036179">
    <property type="entry name" value="Ig-like_dom_sf"/>
</dbReference>
<dbReference type="InterPro" id="IPR003598">
    <property type="entry name" value="Ig_sub2"/>
</dbReference>
<evidence type="ECO:0000256" key="13">
    <source>
        <dbReference type="RuleBase" id="RU367033"/>
    </source>
</evidence>
<keyword evidence="8 13" id="KW-0472">Membrane</keyword>
<dbReference type="PROSITE" id="PS50017">
    <property type="entry name" value="DEATH_DOMAIN"/>
    <property type="match status" value="1"/>
</dbReference>
<evidence type="ECO:0000256" key="7">
    <source>
        <dbReference type="ARBA" id="ARBA00022989"/>
    </source>
</evidence>
<dbReference type="SUPFAM" id="SSF47986">
    <property type="entry name" value="DEATH domain"/>
    <property type="match status" value="1"/>
</dbReference>
<reference evidence="17 18" key="1">
    <citation type="journal article" date="2013" name="Nature">
        <title>Insights into bilaterian evolution from three spiralian genomes.</title>
        <authorList>
            <person name="Simakov O."/>
            <person name="Marletaz F."/>
            <person name="Cho S.J."/>
            <person name="Edsinger-Gonzales E."/>
            <person name="Havlak P."/>
            <person name="Hellsten U."/>
            <person name="Kuo D.H."/>
            <person name="Larsson T."/>
            <person name="Lv J."/>
            <person name="Arendt D."/>
            <person name="Savage R."/>
            <person name="Osoegawa K."/>
            <person name="de Jong P."/>
            <person name="Grimwood J."/>
            <person name="Chapman J.A."/>
            <person name="Shapiro H."/>
            <person name="Aerts A."/>
            <person name="Otillar R.P."/>
            <person name="Terry A.Y."/>
            <person name="Boore J.L."/>
            <person name="Grigoriev I.V."/>
            <person name="Lindberg D.R."/>
            <person name="Seaver E.C."/>
            <person name="Weisblat D.A."/>
            <person name="Putnam N.H."/>
            <person name="Rokhsar D.S."/>
        </authorList>
    </citation>
    <scope>NUCLEOTIDE SEQUENCE [LARGE SCALE GENOMIC DNA]</scope>
</reference>
<dbReference type="EMBL" id="KB203683">
    <property type="protein sequence ID" value="ESO83456.1"/>
    <property type="molecule type" value="Genomic_DNA"/>
</dbReference>
<feature type="domain" description="ZU5" evidence="16">
    <location>
        <begin position="466"/>
        <end position="613"/>
    </location>
</feature>
<evidence type="ECO:0000259" key="14">
    <source>
        <dbReference type="PROSITE" id="PS50017"/>
    </source>
</evidence>
<dbReference type="Proteomes" id="UP000030746">
    <property type="component" value="Unassembled WGS sequence"/>
</dbReference>
<dbReference type="Pfam" id="PF07679">
    <property type="entry name" value="I-set"/>
    <property type="match status" value="1"/>
</dbReference>
<dbReference type="AlphaFoldDB" id="V3ZRF4"/>
<keyword evidence="6" id="KW-0677">Repeat</keyword>
<evidence type="ECO:0000256" key="11">
    <source>
        <dbReference type="ARBA" id="ARBA00023180"/>
    </source>
</evidence>
<keyword evidence="10 13" id="KW-0675">Receptor</keyword>
<dbReference type="Gene3D" id="2.20.100.10">
    <property type="entry name" value="Thrombospondin type-1 (TSP1) repeat"/>
    <property type="match status" value="2"/>
</dbReference>
<dbReference type="SUPFAM" id="SSF48726">
    <property type="entry name" value="Immunoglobulin"/>
    <property type="match status" value="1"/>
</dbReference>
<dbReference type="SMART" id="SM00408">
    <property type="entry name" value="IGc2"/>
    <property type="match status" value="1"/>
</dbReference>
<keyword evidence="9" id="KW-1015">Disulfide bond</keyword>
<dbReference type="Pfam" id="PF00090">
    <property type="entry name" value="TSP_1"/>
    <property type="match status" value="2"/>
</dbReference>
<evidence type="ECO:0000313" key="17">
    <source>
        <dbReference type="EMBL" id="ESO83456.1"/>
    </source>
</evidence>
<dbReference type="PROSITE" id="PS50835">
    <property type="entry name" value="IG_LIKE"/>
    <property type="match status" value="1"/>
</dbReference>
<dbReference type="Gene3D" id="2.60.40.10">
    <property type="entry name" value="Immunoglobulins"/>
    <property type="match status" value="2"/>
</dbReference>
<dbReference type="PANTHER" id="PTHR12582">
    <property type="entry name" value="NETRIN RECEPTOR UNC5"/>
    <property type="match status" value="1"/>
</dbReference>
<dbReference type="STRING" id="225164.V3ZRF4"/>
<evidence type="ECO:0000256" key="1">
    <source>
        <dbReference type="ARBA" id="ARBA00004479"/>
    </source>
</evidence>
<dbReference type="PROSITE" id="PS50092">
    <property type="entry name" value="TSP1"/>
    <property type="match status" value="2"/>
</dbReference>
<keyword evidence="4 13" id="KW-0812">Transmembrane</keyword>
<dbReference type="GO" id="GO:0005886">
    <property type="term" value="C:plasma membrane"/>
    <property type="evidence" value="ECO:0007669"/>
    <property type="project" value="UniProtKB-SubCell"/>
</dbReference>
<dbReference type="GeneID" id="20245241"/>
<evidence type="ECO:0000256" key="5">
    <source>
        <dbReference type="ARBA" id="ARBA00022729"/>
    </source>
</evidence>
<feature type="domain" description="Death" evidence="14">
    <location>
        <begin position="805"/>
        <end position="871"/>
    </location>
</feature>
<comment type="function">
    <text evidence="13">Receptor for netrin required for axon guidance. Mediates axon repulsion of neuronal growth cones in the developing nervous system upon ligand binding.</text>
</comment>
<dbReference type="InterPro" id="IPR037936">
    <property type="entry name" value="UNC5A-D"/>
</dbReference>
<evidence type="ECO:0000256" key="9">
    <source>
        <dbReference type="ARBA" id="ARBA00023157"/>
    </source>
</evidence>
<dbReference type="OrthoDB" id="5973910at2759"/>
<dbReference type="InterPro" id="IPR013098">
    <property type="entry name" value="Ig_I-set"/>
</dbReference>
<evidence type="ECO:0000259" key="16">
    <source>
        <dbReference type="PROSITE" id="PS51145"/>
    </source>
</evidence>
<comment type="caution">
    <text evidence="13">Lacks conserved residue(s) required for the propagation of feature annotation.</text>
</comment>
<keyword evidence="7 13" id="KW-1133">Transmembrane helix</keyword>
<dbReference type="SMART" id="SM00218">
    <property type="entry name" value="ZU5"/>
    <property type="match status" value="1"/>
</dbReference>
<dbReference type="FunFam" id="2.20.100.10:FF:000007">
    <property type="entry name" value="Thrombospondin 1"/>
    <property type="match status" value="1"/>
</dbReference>
<dbReference type="PROSITE" id="PS51145">
    <property type="entry name" value="ZU5"/>
    <property type="match status" value="1"/>
</dbReference>
<accession>V3ZRF4</accession>
<dbReference type="SUPFAM" id="SSF82895">
    <property type="entry name" value="TSP-1 type 1 repeat"/>
    <property type="match status" value="2"/>
</dbReference>
<feature type="transmembrane region" description="Helical" evidence="13">
    <location>
        <begin position="357"/>
        <end position="376"/>
    </location>
</feature>
<dbReference type="SMART" id="SM00209">
    <property type="entry name" value="TSP1"/>
    <property type="match status" value="2"/>
</dbReference>
<keyword evidence="18" id="KW-1185">Reference proteome</keyword>
<dbReference type="InterPro" id="IPR011029">
    <property type="entry name" value="DEATH-like_dom_sf"/>
</dbReference>
<keyword evidence="12 13" id="KW-0393">Immunoglobulin domain</keyword>
<dbReference type="HOGENOM" id="CLU_014383_0_0_1"/>
<gene>
    <name evidence="17" type="ORF">LOTGIDRAFT_197315</name>
</gene>
<dbReference type="RefSeq" id="XP_009065885.1">
    <property type="nucleotide sequence ID" value="XM_009067637.1"/>
</dbReference>
<evidence type="ECO:0000256" key="3">
    <source>
        <dbReference type="ARBA" id="ARBA00022473"/>
    </source>
</evidence>